<dbReference type="PANTHER" id="PTHR31009">
    <property type="entry name" value="S-ADENOSYL-L-METHIONINE:CARBOXYL METHYLTRANSFERASE FAMILY PROTEIN"/>
    <property type="match status" value="1"/>
</dbReference>
<evidence type="ECO:0000313" key="5">
    <source>
        <dbReference type="Proteomes" id="UP000515121"/>
    </source>
</evidence>
<keyword evidence="3" id="KW-0479">Metal-binding</keyword>
<dbReference type="KEGG" id="dzi:111309747"/>
<sequence>MEVKEILFMNKGDGENSYVKSSGYMQKVAAATQPMVSGAVQSFFRENCSNPPLEVLNVADLGCSSGPNTFTVMSTVIESTVKSCSELGREIPEIQFYLNDLVGNDFNTLFKGLTVIEEIFKNVPWFAMGAPGSFHGRLFPRNSMHLVHSLYGVHWLSKVPKLTNEGGLPLNKGKIYISKTSPPGVREAYLSQFQEDFLLFLKCRSPEMVPDGRMVLIFHGRKSADPTLRESCYTWEILAETISYLVSQGVINEEKLDSFNVPYYIPSQEEAQDIVDKEGSFTIEFIDTIVVERGSTWSRPEARARSLRAFTEPMISHQFGEEVMDKLYGKVTDILVLEDSKQGNESSGVSIVLELKKKKI</sequence>
<dbReference type="Gene3D" id="1.10.1200.270">
    <property type="entry name" value="Methyltransferase, alpha-helical capping domain"/>
    <property type="match status" value="1"/>
</dbReference>
<evidence type="ECO:0000256" key="1">
    <source>
        <dbReference type="ARBA" id="ARBA00022603"/>
    </source>
</evidence>
<organism evidence="5 6">
    <name type="scientific">Durio zibethinus</name>
    <name type="common">Durian</name>
    <dbReference type="NCBI Taxonomy" id="66656"/>
    <lineage>
        <taxon>Eukaryota</taxon>
        <taxon>Viridiplantae</taxon>
        <taxon>Streptophyta</taxon>
        <taxon>Embryophyta</taxon>
        <taxon>Tracheophyta</taxon>
        <taxon>Spermatophyta</taxon>
        <taxon>Magnoliopsida</taxon>
        <taxon>eudicotyledons</taxon>
        <taxon>Gunneridae</taxon>
        <taxon>Pentapetalae</taxon>
        <taxon>rosids</taxon>
        <taxon>malvids</taxon>
        <taxon>Malvales</taxon>
        <taxon>Malvaceae</taxon>
        <taxon>Helicteroideae</taxon>
        <taxon>Durio</taxon>
    </lineage>
</organism>
<dbReference type="RefSeq" id="XP_022764488.1">
    <property type="nucleotide sequence ID" value="XM_022908753.1"/>
</dbReference>
<evidence type="ECO:0000313" key="6">
    <source>
        <dbReference type="RefSeq" id="XP_022764488.1"/>
    </source>
</evidence>
<dbReference type="GO" id="GO:0046872">
    <property type="term" value="F:metal ion binding"/>
    <property type="evidence" value="ECO:0007669"/>
    <property type="project" value="UniProtKB-KW"/>
</dbReference>
<name>A0A6P6AI64_DURZI</name>
<dbReference type="Pfam" id="PF03492">
    <property type="entry name" value="Methyltransf_7"/>
    <property type="match status" value="1"/>
</dbReference>
<dbReference type="GeneID" id="111309747"/>
<dbReference type="InterPro" id="IPR042086">
    <property type="entry name" value="MeTrfase_capping"/>
</dbReference>
<dbReference type="GO" id="GO:0032259">
    <property type="term" value="P:methylation"/>
    <property type="evidence" value="ECO:0007669"/>
    <property type="project" value="UniProtKB-KW"/>
</dbReference>
<evidence type="ECO:0000256" key="3">
    <source>
        <dbReference type="ARBA" id="ARBA00022723"/>
    </source>
</evidence>
<dbReference type="OrthoDB" id="991431at2759"/>
<keyword evidence="4" id="KW-0460">Magnesium</keyword>
<gene>
    <name evidence="6" type="primary">LOC111309747</name>
</gene>
<keyword evidence="2" id="KW-0808">Transferase</keyword>
<dbReference type="InterPro" id="IPR029063">
    <property type="entry name" value="SAM-dependent_MTases_sf"/>
</dbReference>
<dbReference type="Gene3D" id="3.40.50.150">
    <property type="entry name" value="Vaccinia Virus protein VP39"/>
    <property type="match status" value="1"/>
</dbReference>
<protein>
    <submittedName>
        <fullName evidence="6">Caffeine synthase 1-like isoform X1</fullName>
    </submittedName>
</protein>
<keyword evidence="1" id="KW-0489">Methyltransferase</keyword>
<evidence type="ECO:0000256" key="4">
    <source>
        <dbReference type="ARBA" id="ARBA00022842"/>
    </source>
</evidence>
<dbReference type="GO" id="GO:0008168">
    <property type="term" value="F:methyltransferase activity"/>
    <property type="evidence" value="ECO:0007669"/>
    <property type="project" value="UniProtKB-KW"/>
</dbReference>
<dbReference type="Proteomes" id="UP000515121">
    <property type="component" value="Unplaced"/>
</dbReference>
<accession>A0A6P6AI64</accession>
<proteinExistence type="predicted"/>
<dbReference type="InterPro" id="IPR005299">
    <property type="entry name" value="MeTrfase_7"/>
</dbReference>
<dbReference type="AlphaFoldDB" id="A0A6P6AI64"/>
<dbReference type="SUPFAM" id="SSF53335">
    <property type="entry name" value="S-adenosyl-L-methionine-dependent methyltransferases"/>
    <property type="match status" value="1"/>
</dbReference>
<reference evidence="6" key="1">
    <citation type="submission" date="2025-08" db="UniProtKB">
        <authorList>
            <consortium name="RefSeq"/>
        </authorList>
    </citation>
    <scope>IDENTIFICATION</scope>
    <source>
        <tissue evidence="6">Fruit stalk</tissue>
    </source>
</reference>
<keyword evidence="5" id="KW-1185">Reference proteome</keyword>
<evidence type="ECO:0000256" key="2">
    <source>
        <dbReference type="ARBA" id="ARBA00022679"/>
    </source>
</evidence>